<keyword evidence="13" id="KW-1185">Reference proteome</keyword>
<evidence type="ECO:0000313" key="13">
    <source>
        <dbReference type="Proteomes" id="UP000306102"/>
    </source>
</evidence>
<keyword evidence="4 11" id="KW-0732">Signal</keyword>
<dbReference type="Pfam" id="PF03662">
    <property type="entry name" value="Glyco_hydro_79n"/>
    <property type="match status" value="1"/>
</dbReference>
<evidence type="ECO:0000256" key="1">
    <source>
        <dbReference type="ARBA" id="ARBA00004613"/>
    </source>
</evidence>
<dbReference type="EMBL" id="SDRB02009956">
    <property type="protein sequence ID" value="THG07488.1"/>
    <property type="molecule type" value="Genomic_DNA"/>
</dbReference>
<name>A0A4S4DVW6_CAMSN</name>
<dbReference type="Gene3D" id="3.20.20.80">
    <property type="entry name" value="Glycosidases"/>
    <property type="match status" value="1"/>
</dbReference>
<accession>A0A4S4DVW6</accession>
<keyword evidence="7" id="KW-0325">Glycoprotein</keyword>
<dbReference type="Proteomes" id="UP000306102">
    <property type="component" value="Unassembled WGS sequence"/>
</dbReference>
<evidence type="ECO:0000256" key="7">
    <source>
        <dbReference type="ARBA" id="ARBA00023180"/>
    </source>
</evidence>
<keyword evidence="8" id="KW-0458">Lysosome</keyword>
<proteinExistence type="inferred from homology"/>
<dbReference type="InterPro" id="IPR005199">
    <property type="entry name" value="Glyco_hydro_79"/>
</dbReference>
<gene>
    <name evidence="12" type="ORF">TEA_010395</name>
</gene>
<evidence type="ECO:0000256" key="8">
    <source>
        <dbReference type="ARBA" id="ARBA00023228"/>
    </source>
</evidence>
<reference evidence="12 13" key="1">
    <citation type="journal article" date="2018" name="Proc. Natl. Acad. Sci. U.S.A.">
        <title>Draft genome sequence of Camellia sinensis var. sinensis provides insights into the evolution of the tea genome and tea quality.</title>
        <authorList>
            <person name="Wei C."/>
            <person name="Yang H."/>
            <person name="Wang S."/>
            <person name="Zhao J."/>
            <person name="Liu C."/>
            <person name="Gao L."/>
            <person name="Xia E."/>
            <person name="Lu Y."/>
            <person name="Tai Y."/>
            <person name="She G."/>
            <person name="Sun J."/>
            <person name="Cao H."/>
            <person name="Tong W."/>
            <person name="Gao Q."/>
            <person name="Li Y."/>
            <person name="Deng W."/>
            <person name="Jiang X."/>
            <person name="Wang W."/>
            <person name="Chen Q."/>
            <person name="Zhang S."/>
            <person name="Li H."/>
            <person name="Wu J."/>
            <person name="Wang P."/>
            <person name="Li P."/>
            <person name="Shi C."/>
            <person name="Zheng F."/>
            <person name="Jian J."/>
            <person name="Huang B."/>
            <person name="Shan D."/>
            <person name="Shi M."/>
            <person name="Fang C."/>
            <person name="Yue Y."/>
            <person name="Li F."/>
            <person name="Li D."/>
            <person name="Wei S."/>
            <person name="Han B."/>
            <person name="Jiang C."/>
            <person name="Yin Y."/>
            <person name="Xia T."/>
            <person name="Zhang Z."/>
            <person name="Bennetzen J.L."/>
            <person name="Zhao S."/>
            <person name="Wan X."/>
        </authorList>
    </citation>
    <scope>NUCLEOTIDE SEQUENCE [LARGE SCALE GENOMIC DNA]</scope>
    <source>
        <strain evidence="13">cv. Shuchazao</strain>
        <tissue evidence="12">Leaf</tissue>
    </source>
</reference>
<dbReference type="GO" id="GO:0009505">
    <property type="term" value="C:plant-type cell wall"/>
    <property type="evidence" value="ECO:0007669"/>
    <property type="project" value="TreeGrafter"/>
</dbReference>
<dbReference type="FunFam" id="3.20.20.80:FF:000023">
    <property type="entry name" value="heparanase-like protein 3"/>
    <property type="match status" value="1"/>
</dbReference>
<comment type="subcellular location">
    <subcellularLocation>
        <location evidence="9">Lysosome membrane</location>
        <topology evidence="9">Peripheral membrane protein</topology>
    </subcellularLocation>
    <subcellularLocation>
        <location evidence="1">Secreted</location>
    </subcellularLocation>
</comment>
<comment type="similarity">
    <text evidence="2">Belongs to the glycosyl hydrolase 79 family.</text>
</comment>
<evidence type="ECO:0000256" key="11">
    <source>
        <dbReference type="SAM" id="SignalP"/>
    </source>
</evidence>
<dbReference type="AlphaFoldDB" id="A0A4S4DVW6"/>
<evidence type="ECO:0000256" key="6">
    <source>
        <dbReference type="ARBA" id="ARBA00023136"/>
    </source>
</evidence>
<evidence type="ECO:0000313" key="12">
    <source>
        <dbReference type="EMBL" id="THG07488.1"/>
    </source>
</evidence>
<evidence type="ECO:0000256" key="2">
    <source>
        <dbReference type="ARBA" id="ARBA00009800"/>
    </source>
</evidence>
<dbReference type="PANTHER" id="PTHR14363">
    <property type="entry name" value="HEPARANASE-RELATED"/>
    <property type="match status" value="1"/>
</dbReference>
<keyword evidence="3" id="KW-0964">Secreted</keyword>
<evidence type="ECO:0000256" key="5">
    <source>
        <dbReference type="ARBA" id="ARBA00022801"/>
    </source>
</evidence>
<dbReference type="SUPFAM" id="SSF51445">
    <property type="entry name" value="(Trans)glycosidases"/>
    <property type="match status" value="1"/>
</dbReference>
<dbReference type="STRING" id="542762.A0A4S4DVW6"/>
<keyword evidence="6" id="KW-0472">Membrane</keyword>
<dbReference type="GO" id="GO:0004566">
    <property type="term" value="F:beta-glucuronidase activity"/>
    <property type="evidence" value="ECO:0007669"/>
    <property type="project" value="TreeGrafter"/>
</dbReference>
<feature type="signal peptide" evidence="11">
    <location>
        <begin position="1"/>
        <end position="19"/>
    </location>
</feature>
<evidence type="ECO:0000256" key="9">
    <source>
        <dbReference type="ARBA" id="ARBA00023765"/>
    </source>
</evidence>
<evidence type="ECO:0000256" key="3">
    <source>
        <dbReference type="ARBA" id="ARBA00022525"/>
    </source>
</evidence>
<protein>
    <recommendedName>
        <fullName evidence="14">Heparanase-like protein 2</fullName>
    </recommendedName>
</protein>
<feature type="chain" id="PRO_5020649243" description="Heparanase-like protein 2" evidence="11">
    <location>
        <begin position="20"/>
        <end position="485"/>
    </location>
</feature>
<evidence type="ECO:0008006" key="14">
    <source>
        <dbReference type="Google" id="ProtNLM"/>
    </source>
</evidence>
<comment type="function">
    <text evidence="10">Endoglycosidase which is a cell surface and extracellular matrix-degrading enzyme. Cleaves heparan sulfate proteoglycans (HSPGs) into heparan sulfate side chains and core proteoglycans.</text>
</comment>
<sequence>MGFRLSFFLFLASLSAICAQEAEDATIVVNGTKAIANTDTNYICATIDWWPPDKCNYNQCPWGSSSIINLDLSHPFLAKAIQAFKRMRIRVGGSLQDEVLYDVGNLKSRCNSFTKAGEVFGFSKGCLHMDRVLVTFGLNALYGRQEITNKVWGGDWDSSNANDFINYTISKGHRIDSWEFGNELSGKGIGASVDAAQYAADLIKLKTIINKLYKNFRPKPLLVAPGGFYDKEWYNKLLQDSGSLVINAMTHHIYNLGAGVDHDLVSKILDPNHLSKISQTFRNLNQTIQTYGPWASAWVGESGGAYNSGARNISDTFVNSFCALLWHRLMGKEVISVNSSASPYLRSYAHCSKGRSGIALLLINLSNQTDYNIMVQNSINIDLRVKDKTDENRKSFTHVLKRAVSWVGSKASDGTSFREEYHLTPENGDLQSKTMLLNGNPLQLTDDGDIPSLNPVRVAVNSPMSVPPLSIKFVVFPNFDASCCK</sequence>
<dbReference type="PANTHER" id="PTHR14363:SF21">
    <property type="entry name" value="HEPARANASE-LIKE PROTEIN 1"/>
    <property type="match status" value="1"/>
</dbReference>
<dbReference type="GO" id="GO:0005765">
    <property type="term" value="C:lysosomal membrane"/>
    <property type="evidence" value="ECO:0007669"/>
    <property type="project" value="UniProtKB-SubCell"/>
</dbReference>
<organism evidence="12 13">
    <name type="scientific">Camellia sinensis var. sinensis</name>
    <name type="common">China tea</name>
    <dbReference type="NCBI Taxonomy" id="542762"/>
    <lineage>
        <taxon>Eukaryota</taxon>
        <taxon>Viridiplantae</taxon>
        <taxon>Streptophyta</taxon>
        <taxon>Embryophyta</taxon>
        <taxon>Tracheophyta</taxon>
        <taxon>Spermatophyta</taxon>
        <taxon>Magnoliopsida</taxon>
        <taxon>eudicotyledons</taxon>
        <taxon>Gunneridae</taxon>
        <taxon>Pentapetalae</taxon>
        <taxon>asterids</taxon>
        <taxon>Ericales</taxon>
        <taxon>Theaceae</taxon>
        <taxon>Camellia</taxon>
    </lineage>
</organism>
<comment type="caution">
    <text evidence="12">The sequence shown here is derived from an EMBL/GenBank/DDBJ whole genome shotgun (WGS) entry which is preliminary data.</text>
</comment>
<evidence type="ECO:0000256" key="10">
    <source>
        <dbReference type="ARBA" id="ARBA00055929"/>
    </source>
</evidence>
<keyword evidence="5" id="KW-0378">Hydrolase</keyword>
<evidence type="ECO:0000256" key="4">
    <source>
        <dbReference type="ARBA" id="ARBA00022729"/>
    </source>
</evidence>
<dbReference type="GO" id="GO:0005576">
    <property type="term" value="C:extracellular region"/>
    <property type="evidence" value="ECO:0007669"/>
    <property type="project" value="UniProtKB-SubCell"/>
</dbReference>
<dbReference type="InterPro" id="IPR017853">
    <property type="entry name" value="GH"/>
</dbReference>